<dbReference type="EMBL" id="JOKH01000002">
    <property type="protein sequence ID" value="KEQ18449.1"/>
    <property type="molecule type" value="Genomic_DNA"/>
</dbReference>
<reference evidence="2 3" key="1">
    <citation type="submission" date="2014-06" db="EMBL/GenBank/DDBJ databases">
        <title>Whole Genome Sequences of Three Symbiotic Endozoicomonas Bacteria.</title>
        <authorList>
            <person name="Neave M.J."/>
            <person name="Apprill A."/>
            <person name="Voolstra C.R."/>
        </authorList>
    </citation>
    <scope>NUCLEOTIDE SEQUENCE [LARGE SCALE GENOMIC DNA]</scope>
    <source>
        <strain evidence="2 3">DSM 25634</strain>
    </source>
</reference>
<dbReference type="AlphaFoldDB" id="A0A081NJ26"/>
<keyword evidence="1" id="KW-0732">Signal</keyword>
<accession>A0A081NJ26</accession>
<comment type="caution">
    <text evidence="2">The sequence shown here is derived from an EMBL/GenBank/DDBJ whole genome shotgun (WGS) entry which is preliminary data.</text>
</comment>
<sequence length="199" mass="22874">MIPVVRSSLCLIALSLPAHLMADCDIPLGKYTAAWTGHADKHSVKKLNSATTELVIRKKKNDEELIFDWTLKLEPSDDKQEIYDLGKYGTVTCEDHTLSLQFSTFRDRAYNEAGLLTFWMYNIKDIMLREKGSKKGTVLTFEFQPDAQNSQNGKMVSLTANTYFDFFHRAKSRHLYLKQSEEQPFVLNWNGPVQNDNDE</sequence>
<feature type="chain" id="PRO_5001760855" evidence="1">
    <location>
        <begin position="23"/>
        <end position="199"/>
    </location>
</feature>
<evidence type="ECO:0000256" key="1">
    <source>
        <dbReference type="SAM" id="SignalP"/>
    </source>
</evidence>
<dbReference type="STRING" id="1137799.GZ78_13245"/>
<keyword evidence="3" id="KW-1185">Reference proteome</keyword>
<dbReference type="OrthoDB" id="9829942at2"/>
<evidence type="ECO:0000313" key="2">
    <source>
        <dbReference type="EMBL" id="KEQ18449.1"/>
    </source>
</evidence>
<protein>
    <submittedName>
        <fullName evidence="2">Uncharacterized protein</fullName>
    </submittedName>
</protein>
<dbReference type="RefSeq" id="WP_034835791.1">
    <property type="nucleotide sequence ID" value="NZ_JOKH01000002.1"/>
</dbReference>
<gene>
    <name evidence="2" type="ORF">GZ78_13245</name>
</gene>
<proteinExistence type="predicted"/>
<feature type="signal peptide" evidence="1">
    <location>
        <begin position="1"/>
        <end position="22"/>
    </location>
</feature>
<evidence type="ECO:0000313" key="3">
    <source>
        <dbReference type="Proteomes" id="UP000028073"/>
    </source>
</evidence>
<dbReference type="Proteomes" id="UP000028073">
    <property type="component" value="Unassembled WGS sequence"/>
</dbReference>
<organism evidence="2 3">
    <name type="scientific">Endozoicomonas numazuensis</name>
    <dbReference type="NCBI Taxonomy" id="1137799"/>
    <lineage>
        <taxon>Bacteria</taxon>
        <taxon>Pseudomonadati</taxon>
        <taxon>Pseudomonadota</taxon>
        <taxon>Gammaproteobacteria</taxon>
        <taxon>Oceanospirillales</taxon>
        <taxon>Endozoicomonadaceae</taxon>
        <taxon>Endozoicomonas</taxon>
    </lineage>
</organism>
<name>A0A081NJ26_9GAMM</name>